<dbReference type="AlphaFoldDB" id="A0AAE7E6V4"/>
<dbReference type="PANTHER" id="PTHR43639">
    <property type="entry name" value="OXIDOREDUCTASE, SHORT-CHAIN DEHYDROGENASE/REDUCTASE FAMILY (AFU_ORTHOLOGUE AFUA_5G02870)"/>
    <property type="match status" value="1"/>
</dbReference>
<evidence type="ECO:0000256" key="2">
    <source>
        <dbReference type="ARBA" id="ARBA00023002"/>
    </source>
</evidence>
<evidence type="ECO:0000313" key="3">
    <source>
        <dbReference type="EMBL" id="QKF78305.1"/>
    </source>
</evidence>
<dbReference type="KEGG" id="adz:ADFLV_2299"/>
<evidence type="ECO:0000313" key="4">
    <source>
        <dbReference type="Proteomes" id="UP000503313"/>
    </source>
</evidence>
<evidence type="ECO:0000256" key="1">
    <source>
        <dbReference type="ARBA" id="ARBA00006484"/>
    </source>
</evidence>
<dbReference type="PRINTS" id="PR00081">
    <property type="entry name" value="GDHRDH"/>
</dbReference>
<dbReference type="GO" id="GO:0016491">
    <property type="term" value="F:oxidoreductase activity"/>
    <property type="evidence" value="ECO:0007669"/>
    <property type="project" value="UniProtKB-KW"/>
</dbReference>
<sequence>MKIALITGASRGLGKNMALQLAKKSYNIIFTYNNSNNAALEVIKEIESFGQKAFAIKLNTLEVDSFDIFVEEFKNCLKLNFDTNCFDLLINNAGIGINNSFENTTLKEFDDLMNIHIKAPFFLTQKLLPYIKDNGNILNISTGLTRFSLDGFCAYATMKGAVEVMTKYQALELGKRGISVNVIAPGAIETDFGNGVVRDNEEINKLIASKIALGRVGVANDIGEAVANLVSSECKWINGQRIEISGGMCL</sequence>
<reference evidence="3 4" key="1">
    <citation type="submission" date="2020-05" db="EMBL/GenBank/DDBJ databases">
        <title>Complete genome sequencing of Campylobacter and Arcobacter type strains.</title>
        <authorList>
            <person name="Miller W.G."/>
            <person name="Yee E."/>
        </authorList>
    </citation>
    <scope>NUCLEOTIDE SEQUENCE [LARGE SCALE GENOMIC DNA]</scope>
    <source>
        <strain evidence="3 4">LMG 25694</strain>
    </source>
</reference>
<dbReference type="SUPFAM" id="SSF51735">
    <property type="entry name" value="NAD(P)-binding Rossmann-fold domains"/>
    <property type="match status" value="1"/>
</dbReference>
<dbReference type="Pfam" id="PF13561">
    <property type="entry name" value="adh_short_C2"/>
    <property type="match status" value="1"/>
</dbReference>
<dbReference type="PRINTS" id="PR00080">
    <property type="entry name" value="SDRFAMILY"/>
</dbReference>
<dbReference type="PANTHER" id="PTHR43639:SF1">
    <property type="entry name" value="SHORT-CHAIN DEHYDROGENASE_REDUCTASE FAMILY PROTEIN"/>
    <property type="match status" value="1"/>
</dbReference>
<dbReference type="InterPro" id="IPR002347">
    <property type="entry name" value="SDR_fam"/>
</dbReference>
<name>A0AAE7E6V4_9BACT</name>
<dbReference type="InterPro" id="IPR036291">
    <property type="entry name" value="NAD(P)-bd_dom_sf"/>
</dbReference>
<keyword evidence="4" id="KW-1185">Reference proteome</keyword>
<organism evidence="3 4">
    <name type="scientific">Arcobacter defluvii</name>
    <dbReference type="NCBI Taxonomy" id="873191"/>
    <lineage>
        <taxon>Bacteria</taxon>
        <taxon>Pseudomonadati</taxon>
        <taxon>Campylobacterota</taxon>
        <taxon>Epsilonproteobacteria</taxon>
        <taxon>Campylobacterales</taxon>
        <taxon>Arcobacteraceae</taxon>
        <taxon>Arcobacter</taxon>
    </lineage>
</organism>
<accession>A0AAE7E6V4</accession>
<dbReference type="EMBL" id="CP053835">
    <property type="protein sequence ID" value="QKF78305.1"/>
    <property type="molecule type" value="Genomic_DNA"/>
</dbReference>
<dbReference type="Gene3D" id="3.40.50.720">
    <property type="entry name" value="NAD(P)-binding Rossmann-like Domain"/>
    <property type="match status" value="1"/>
</dbReference>
<dbReference type="RefSeq" id="WP_129011950.1">
    <property type="nucleotide sequence ID" value="NZ_CP053835.1"/>
</dbReference>
<gene>
    <name evidence="3" type="ORF">ADFLV_2299</name>
</gene>
<protein>
    <submittedName>
        <fullName evidence="3">Short-chain dehydrogenase/reductase</fullName>
    </submittedName>
</protein>
<keyword evidence="2" id="KW-0560">Oxidoreductase</keyword>
<dbReference type="Proteomes" id="UP000503313">
    <property type="component" value="Chromosome"/>
</dbReference>
<proteinExistence type="inferred from homology"/>
<comment type="similarity">
    <text evidence="1">Belongs to the short-chain dehydrogenases/reductases (SDR) family.</text>
</comment>